<comment type="caution">
    <text evidence="1">The sequence shown here is derived from an EMBL/GenBank/DDBJ whole genome shotgun (WGS) entry which is preliminary data.</text>
</comment>
<dbReference type="EMBL" id="DRMS01000078">
    <property type="protein sequence ID" value="HFC91564.1"/>
    <property type="molecule type" value="Genomic_DNA"/>
</dbReference>
<dbReference type="Proteomes" id="UP000885750">
    <property type="component" value="Unassembled WGS sequence"/>
</dbReference>
<reference evidence="1" key="1">
    <citation type="journal article" date="2020" name="mSystems">
        <title>Genome- and Community-Level Interaction Insights into Carbon Utilization and Element Cycling Functions of Hydrothermarchaeota in Hydrothermal Sediment.</title>
        <authorList>
            <person name="Zhou Z."/>
            <person name="Liu Y."/>
            <person name="Xu W."/>
            <person name="Pan J."/>
            <person name="Luo Z.H."/>
            <person name="Li M."/>
        </authorList>
    </citation>
    <scope>NUCLEOTIDE SEQUENCE [LARGE SCALE GENOMIC DNA]</scope>
    <source>
        <strain evidence="1">HyVt-493</strain>
    </source>
</reference>
<dbReference type="InterPro" id="IPR005358">
    <property type="entry name" value="Puta_zinc/iron-chelating_dom"/>
</dbReference>
<protein>
    <submittedName>
        <fullName evidence="1">YkgJ family cysteine cluster protein</fullName>
    </submittedName>
</protein>
<evidence type="ECO:0000313" key="1">
    <source>
        <dbReference type="EMBL" id="HFC91564.1"/>
    </source>
</evidence>
<accession>A0A7V2WUA2</accession>
<name>A0A7V2WUA2_LEUMU</name>
<feature type="non-terminal residue" evidence="1">
    <location>
        <position position="193"/>
    </location>
</feature>
<sequence length="193" mass="21461">MNKDTNAGEFSVWLEEFTQTMRGIGKGNVPCGDCVGCCTSSKFIHIRPTDKKALDNIPRDLTFPAPGLPTGHLLMGYDEKGCCPMFNKGKCSIYDSRPETCRQYDCRALTASGIKITDESKEITEKVRSWSFEYSSRKSTELASAVKLAGSFLSENKSKFPEGFIPLLSGQLAVMAVRVHHFFIGREIDLSRE</sequence>
<organism evidence="1">
    <name type="scientific">Leucothrix mucor</name>
    <dbReference type="NCBI Taxonomy" id="45248"/>
    <lineage>
        <taxon>Bacteria</taxon>
        <taxon>Pseudomonadati</taxon>
        <taxon>Pseudomonadota</taxon>
        <taxon>Gammaproteobacteria</taxon>
        <taxon>Thiotrichales</taxon>
        <taxon>Thiotrichaceae</taxon>
        <taxon>Leucothrix</taxon>
    </lineage>
</organism>
<dbReference type="AlphaFoldDB" id="A0A7V2WUA2"/>
<gene>
    <name evidence="1" type="ORF">ENJ51_01990</name>
</gene>
<dbReference type="Pfam" id="PF03692">
    <property type="entry name" value="CxxCxxCC"/>
    <property type="match status" value="1"/>
</dbReference>
<proteinExistence type="predicted"/>